<comment type="caution">
    <text evidence="1">The sequence shown here is derived from an EMBL/GenBank/DDBJ whole genome shotgun (WGS) entry which is preliminary data.</text>
</comment>
<sequence length="182" mass="20487">MTAATTTTVVKKSTKKKNNNVWTKPASRKGIEWLEPLEGLWKVLGILKLRLSSWVRRASETWVVDGEGDLQAPLGYDANSFGYRDIDGCKIHKALRRSMGRKGMWKVMLLGFTLICRRNLYAPKAPHLVWYKGQRYVYATDGKEDPPKVVPGNPLASITMRPTLKVVKEQDTEVLEAADIAS</sequence>
<dbReference type="EMBL" id="CM045770">
    <property type="protein sequence ID" value="KAI7990282.1"/>
    <property type="molecule type" value="Genomic_DNA"/>
</dbReference>
<keyword evidence="2" id="KW-1185">Reference proteome</keyword>
<protein>
    <submittedName>
        <fullName evidence="1">Protein TRAUCO</fullName>
    </submittedName>
</protein>
<proteinExistence type="predicted"/>
<accession>A0ACC0FND8</accession>
<reference evidence="1 2" key="1">
    <citation type="journal article" date="2022" name="Plant J.">
        <title>Chromosome-level genome of Camellia lanceoleosa provides a valuable resource for understanding genome evolution and self-incompatibility.</title>
        <authorList>
            <person name="Gong W."/>
            <person name="Xiao S."/>
            <person name="Wang L."/>
            <person name="Liao Z."/>
            <person name="Chang Y."/>
            <person name="Mo W."/>
            <person name="Hu G."/>
            <person name="Li W."/>
            <person name="Zhao G."/>
            <person name="Zhu H."/>
            <person name="Hu X."/>
            <person name="Ji K."/>
            <person name="Xiang X."/>
            <person name="Song Q."/>
            <person name="Yuan D."/>
            <person name="Jin S."/>
            <person name="Zhang L."/>
        </authorList>
    </citation>
    <scope>NUCLEOTIDE SEQUENCE [LARGE SCALE GENOMIC DNA]</scope>
    <source>
        <strain evidence="1">SQ_2022a</strain>
    </source>
</reference>
<dbReference type="Proteomes" id="UP001060215">
    <property type="component" value="Chromosome 13"/>
</dbReference>
<name>A0ACC0FND8_9ERIC</name>
<organism evidence="1 2">
    <name type="scientific">Camellia lanceoleosa</name>
    <dbReference type="NCBI Taxonomy" id="1840588"/>
    <lineage>
        <taxon>Eukaryota</taxon>
        <taxon>Viridiplantae</taxon>
        <taxon>Streptophyta</taxon>
        <taxon>Embryophyta</taxon>
        <taxon>Tracheophyta</taxon>
        <taxon>Spermatophyta</taxon>
        <taxon>Magnoliopsida</taxon>
        <taxon>eudicotyledons</taxon>
        <taxon>Gunneridae</taxon>
        <taxon>Pentapetalae</taxon>
        <taxon>asterids</taxon>
        <taxon>Ericales</taxon>
        <taxon>Theaceae</taxon>
        <taxon>Camellia</taxon>
    </lineage>
</organism>
<gene>
    <name evidence="1" type="ORF">LOK49_LG12G00716</name>
</gene>
<evidence type="ECO:0000313" key="2">
    <source>
        <dbReference type="Proteomes" id="UP001060215"/>
    </source>
</evidence>
<evidence type="ECO:0000313" key="1">
    <source>
        <dbReference type="EMBL" id="KAI7990282.1"/>
    </source>
</evidence>